<gene>
    <name evidence="2" type="ordered locus">Krad_2508</name>
</gene>
<dbReference type="AlphaFoldDB" id="A6WAZ4"/>
<feature type="compositionally biased region" description="Low complexity" evidence="1">
    <location>
        <begin position="72"/>
        <end position="82"/>
    </location>
</feature>
<feature type="region of interest" description="Disordered" evidence="1">
    <location>
        <begin position="66"/>
        <end position="95"/>
    </location>
</feature>
<sequence length="113" mass="12664">MHSSQQVAKARPRPRWLRAHSTTQRRRSADAAPMVDICLEEVGRDAMEPGANAWAALRRQPMPRDVSRLSRLDGSADSSCSSPRRRCEPRRSGWGHLPLAGERVPVLFKQGQP</sequence>
<proteinExistence type="predicted"/>
<name>A6WAZ4_KINRD</name>
<evidence type="ECO:0000256" key="1">
    <source>
        <dbReference type="SAM" id="MobiDB-lite"/>
    </source>
</evidence>
<feature type="compositionally biased region" description="Basic residues" evidence="1">
    <location>
        <begin position="10"/>
        <end position="26"/>
    </location>
</feature>
<dbReference type="Proteomes" id="UP000001116">
    <property type="component" value="Chromosome"/>
</dbReference>
<protein>
    <submittedName>
        <fullName evidence="2">Uncharacterized protein</fullName>
    </submittedName>
</protein>
<dbReference type="STRING" id="266940.Krad_2508"/>
<evidence type="ECO:0000313" key="2">
    <source>
        <dbReference type="EMBL" id="ABS03983.1"/>
    </source>
</evidence>
<keyword evidence="3" id="KW-1185">Reference proteome</keyword>
<accession>A6WAZ4</accession>
<feature type="region of interest" description="Disordered" evidence="1">
    <location>
        <begin position="1"/>
        <end position="30"/>
    </location>
</feature>
<dbReference type="HOGENOM" id="CLU_2130124_0_0_11"/>
<evidence type="ECO:0000313" key="3">
    <source>
        <dbReference type="Proteomes" id="UP000001116"/>
    </source>
</evidence>
<dbReference type="EMBL" id="CP000750">
    <property type="protein sequence ID" value="ABS03983.1"/>
    <property type="molecule type" value="Genomic_DNA"/>
</dbReference>
<organism evidence="2 3">
    <name type="scientific">Kineococcus radiotolerans (strain ATCC BAA-149 / DSM 14245 / SRS30216)</name>
    <dbReference type="NCBI Taxonomy" id="266940"/>
    <lineage>
        <taxon>Bacteria</taxon>
        <taxon>Bacillati</taxon>
        <taxon>Actinomycetota</taxon>
        <taxon>Actinomycetes</taxon>
        <taxon>Kineosporiales</taxon>
        <taxon>Kineosporiaceae</taxon>
        <taxon>Kineococcus</taxon>
    </lineage>
</organism>
<dbReference type="KEGG" id="kra:Krad_2508"/>
<reference evidence="3" key="1">
    <citation type="journal article" date="2008" name="PLoS ONE">
        <title>Survival in nuclear waste, extreme resistance, and potential applications gleaned from the genome sequence of Kineococcus radiotolerans SRS30216.</title>
        <authorList>
            <person name="Bagwell C.E."/>
            <person name="Bhat S."/>
            <person name="Hawkins G.M."/>
            <person name="Smith B.W."/>
            <person name="Biswas T."/>
            <person name="Hoover T.R."/>
            <person name="Saunders E."/>
            <person name="Han C.S."/>
            <person name="Tsodikov O.V."/>
            <person name="Shimkets L.J."/>
        </authorList>
    </citation>
    <scope>NUCLEOTIDE SEQUENCE [LARGE SCALE GENOMIC DNA]</scope>
    <source>
        <strain evidence="3">ATCC BAA-149 / DSM 14245 / SRS30216</strain>
    </source>
</reference>